<evidence type="ECO:0000256" key="5">
    <source>
        <dbReference type="PROSITE-ProRule" id="PRU01248"/>
    </source>
</evidence>
<keyword evidence="3 5" id="KW-0238">DNA-binding</keyword>
<evidence type="ECO:0000259" key="7">
    <source>
        <dbReference type="PROSITE" id="PS51900"/>
    </source>
</evidence>
<dbReference type="InterPro" id="IPR050090">
    <property type="entry name" value="Tyrosine_recombinase_XerCD"/>
</dbReference>
<dbReference type="InterPro" id="IPR044068">
    <property type="entry name" value="CB"/>
</dbReference>
<organism evidence="8 9">
    <name type="scientific">Pseudomonas azotoformans</name>
    <dbReference type="NCBI Taxonomy" id="47878"/>
    <lineage>
        <taxon>Bacteria</taxon>
        <taxon>Pseudomonadati</taxon>
        <taxon>Pseudomonadota</taxon>
        <taxon>Gammaproteobacteria</taxon>
        <taxon>Pseudomonadales</taxon>
        <taxon>Pseudomonadaceae</taxon>
        <taxon>Pseudomonas</taxon>
    </lineage>
</organism>
<dbReference type="InterPro" id="IPR002104">
    <property type="entry name" value="Integrase_catalytic"/>
</dbReference>
<dbReference type="GO" id="GO:0007059">
    <property type="term" value="P:chromosome segregation"/>
    <property type="evidence" value="ECO:0007669"/>
    <property type="project" value="UniProtKB-KW"/>
</dbReference>
<dbReference type="AlphaFoldDB" id="A0A4Q0HQH0"/>
<name>A0A4Q0HQH0_PSEAZ</name>
<protein>
    <submittedName>
        <fullName evidence="8">Integrase</fullName>
    </submittedName>
</protein>
<reference evidence="8 9" key="1">
    <citation type="submission" date="2017-03" db="EMBL/GenBank/DDBJ databases">
        <title>Pseudomonas azotoformans: Salt tolerant bacteria having multiple plant growth promoting attributes.</title>
        <authorList>
            <person name="Srivastava A.K."/>
            <person name="Sharma A."/>
            <person name="Srivastava A.K."/>
            <person name="Jamali H."/>
            <person name="Yadav J."/>
            <person name="Srivastava R."/>
            <person name="Kashyap P.L."/>
            <person name="Chakdar H."/>
            <person name="Saxena A.K."/>
        </authorList>
    </citation>
    <scope>NUCLEOTIDE SEQUENCE [LARGE SCALE GENOMIC DNA]</scope>
    <source>
        <strain evidence="8 9">SC 14</strain>
    </source>
</reference>
<proteinExistence type="predicted"/>
<dbReference type="GO" id="GO:0006310">
    <property type="term" value="P:DNA recombination"/>
    <property type="evidence" value="ECO:0007669"/>
    <property type="project" value="UniProtKB-KW"/>
</dbReference>
<dbReference type="InterPro" id="IPR013762">
    <property type="entry name" value="Integrase-like_cat_sf"/>
</dbReference>
<dbReference type="InterPro" id="IPR004107">
    <property type="entry name" value="Integrase_SAM-like_N"/>
</dbReference>
<dbReference type="PROSITE" id="PS51900">
    <property type="entry name" value="CB"/>
    <property type="match status" value="1"/>
</dbReference>
<dbReference type="RefSeq" id="WP_034136198.1">
    <property type="nucleotide sequence ID" value="NZ_MZZJ01000008.1"/>
</dbReference>
<evidence type="ECO:0000256" key="3">
    <source>
        <dbReference type="ARBA" id="ARBA00023125"/>
    </source>
</evidence>
<evidence type="ECO:0000256" key="4">
    <source>
        <dbReference type="ARBA" id="ARBA00023172"/>
    </source>
</evidence>
<dbReference type="Gene3D" id="1.10.443.10">
    <property type="entry name" value="Intergrase catalytic core"/>
    <property type="match status" value="1"/>
</dbReference>
<dbReference type="Pfam" id="PF02899">
    <property type="entry name" value="Phage_int_SAM_1"/>
    <property type="match status" value="1"/>
</dbReference>
<dbReference type="GO" id="GO:0003677">
    <property type="term" value="F:DNA binding"/>
    <property type="evidence" value="ECO:0007669"/>
    <property type="project" value="UniProtKB-UniRule"/>
</dbReference>
<gene>
    <name evidence="8" type="ORF">B4O85_20985</name>
</gene>
<dbReference type="InterPro" id="IPR011010">
    <property type="entry name" value="DNA_brk_join_enz"/>
</dbReference>
<comment type="caution">
    <text evidence="8">The sequence shown here is derived from an EMBL/GenBank/DDBJ whole genome shotgun (WGS) entry which is preliminary data.</text>
</comment>
<evidence type="ECO:0000313" key="8">
    <source>
        <dbReference type="EMBL" id="RXE51340.1"/>
    </source>
</evidence>
<dbReference type="Proteomes" id="UP000290481">
    <property type="component" value="Unassembled WGS sequence"/>
</dbReference>
<evidence type="ECO:0000256" key="1">
    <source>
        <dbReference type="ARBA" id="ARBA00022829"/>
    </source>
</evidence>
<dbReference type="Pfam" id="PF00589">
    <property type="entry name" value="Phage_integrase"/>
    <property type="match status" value="1"/>
</dbReference>
<accession>A0A4Q0HQH0</accession>
<dbReference type="PROSITE" id="PS51898">
    <property type="entry name" value="TYR_RECOMBINASE"/>
    <property type="match status" value="1"/>
</dbReference>
<feature type="domain" description="Tyr recombinase" evidence="6">
    <location>
        <begin position="125"/>
        <end position="312"/>
    </location>
</feature>
<dbReference type="PANTHER" id="PTHR30349">
    <property type="entry name" value="PHAGE INTEGRASE-RELATED"/>
    <property type="match status" value="1"/>
</dbReference>
<keyword evidence="2" id="KW-0229">DNA integration</keyword>
<dbReference type="InterPro" id="IPR010998">
    <property type="entry name" value="Integrase_recombinase_N"/>
</dbReference>
<dbReference type="EMBL" id="MZZJ01000008">
    <property type="protein sequence ID" value="RXE51340.1"/>
    <property type="molecule type" value="Genomic_DNA"/>
</dbReference>
<evidence type="ECO:0000313" key="9">
    <source>
        <dbReference type="Proteomes" id="UP000290481"/>
    </source>
</evidence>
<sequence length="341" mass="38501">MKPARPNSLGNCITHFFREYLPELRGMSLHTIRSYRDAVVLFLRFASARSKRGVEDLELDDFTAERVSQFLTHLEQERHNGVATRNARLAAIHTFARFLASEHPEHLAELQRVLGLPFKRGARSAPIAYFESDEVDAVLNSIDRTTDSGRRDYALFALMFNTGARVQEVLDLQVRDVRTEPPHQVRLRGKGGKIRLCPIWPHTAALLRELAQQSAQTIAPEAFLFTNRHGAKLTRFGVRYLLKKYVAAGTLVANTMREKRLHPHSLRHATAVHLLKAGVDFATISQWLGHATLNTTMVYARVDLDIKRQALAQVFPEVLASPRAGHLSPAAVDVVDWLKRL</sequence>
<dbReference type="PANTHER" id="PTHR30349:SF81">
    <property type="entry name" value="TYROSINE RECOMBINASE XERC"/>
    <property type="match status" value="1"/>
</dbReference>
<evidence type="ECO:0000259" key="6">
    <source>
        <dbReference type="PROSITE" id="PS51898"/>
    </source>
</evidence>
<evidence type="ECO:0000256" key="2">
    <source>
        <dbReference type="ARBA" id="ARBA00022908"/>
    </source>
</evidence>
<dbReference type="GO" id="GO:0015074">
    <property type="term" value="P:DNA integration"/>
    <property type="evidence" value="ECO:0007669"/>
    <property type="project" value="UniProtKB-KW"/>
</dbReference>
<feature type="domain" description="Core-binding (CB)" evidence="7">
    <location>
        <begin position="7"/>
        <end position="100"/>
    </location>
</feature>
<keyword evidence="1" id="KW-0159">Chromosome partition</keyword>
<keyword evidence="4" id="KW-0233">DNA recombination</keyword>
<dbReference type="Gene3D" id="1.10.150.130">
    <property type="match status" value="1"/>
</dbReference>
<dbReference type="SUPFAM" id="SSF47823">
    <property type="entry name" value="lambda integrase-like, N-terminal domain"/>
    <property type="match status" value="1"/>
</dbReference>
<dbReference type="SUPFAM" id="SSF56349">
    <property type="entry name" value="DNA breaking-rejoining enzymes"/>
    <property type="match status" value="1"/>
</dbReference>